<evidence type="ECO:0000256" key="6">
    <source>
        <dbReference type="ARBA" id="ARBA00022918"/>
    </source>
</evidence>
<name>A0A6N2R1N1_BLAHA</name>
<evidence type="ECO:0000256" key="4">
    <source>
        <dbReference type="ARBA" id="ARBA00022723"/>
    </source>
</evidence>
<dbReference type="Pfam" id="PF00078">
    <property type="entry name" value="RVT_1"/>
    <property type="match status" value="1"/>
</dbReference>
<dbReference type="PRINTS" id="PR00866">
    <property type="entry name" value="RNADNAPOLMS"/>
</dbReference>
<dbReference type="InterPro" id="IPR043502">
    <property type="entry name" value="DNA/RNA_pol_sf"/>
</dbReference>
<comment type="similarity">
    <text evidence="8">Belongs to the bacterial reverse transcriptase family.</text>
</comment>
<evidence type="ECO:0000256" key="3">
    <source>
        <dbReference type="ARBA" id="ARBA00022695"/>
    </source>
</evidence>
<evidence type="ECO:0000256" key="5">
    <source>
        <dbReference type="ARBA" id="ARBA00022842"/>
    </source>
</evidence>
<organism evidence="11">
    <name type="scientific">Blautia hansenii</name>
    <name type="common">Ruminococcus hansenii</name>
    <dbReference type="NCBI Taxonomy" id="1322"/>
    <lineage>
        <taxon>Bacteria</taxon>
        <taxon>Bacillati</taxon>
        <taxon>Bacillota</taxon>
        <taxon>Clostridia</taxon>
        <taxon>Lachnospirales</taxon>
        <taxon>Lachnospiraceae</taxon>
        <taxon>Blautia</taxon>
    </lineage>
</organism>
<keyword evidence="6 11" id="KW-0695">RNA-directed DNA polymerase</keyword>
<dbReference type="InterPro" id="IPR051083">
    <property type="entry name" value="GrpII_Intron_Splice-Mob/Def"/>
</dbReference>
<keyword evidence="3" id="KW-0548">Nucleotidyltransferase</keyword>
<feature type="domain" description="Reverse transcriptase" evidence="10">
    <location>
        <begin position="35"/>
        <end position="246"/>
    </location>
</feature>
<dbReference type="EC" id="2.7.7.49" evidence="1"/>
<comment type="catalytic activity">
    <reaction evidence="9">
        <text>DNA(n) + a 2'-deoxyribonucleoside 5'-triphosphate = DNA(n+1) + diphosphate</text>
        <dbReference type="Rhea" id="RHEA:22508"/>
        <dbReference type="Rhea" id="RHEA-COMP:17339"/>
        <dbReference type="Rhea" id="RHEA-COMP:17340"/>
        <dbReference type="ChEBI" id="CHEBI:33019"/>
        <dbReference type="ChEBI" id="CHEBI:61560"/>
        <dbReference type="ChEBI" id="CHEBI:173112"/>
        <dbReference type="EC" id="2.7.7.49"/>
    </reaction>
</comment>
<dbReference type="GO" id="GO:0046872">
    <property type="term" value="F:metal ion binding"/>
    <property type="evidence" value="ECO:0007669"/>
    <property type="project" value="UniProtKB-KW"/>
</dbReference>
<evidence type="ECO:0000256" key="7">
    <source>
        <dbReference type="ARBA" id="ARBA00023118"/>
    </source>
</evidence>
<keyword evidence="2" id="KW-0808">Transferase</keyword>
<dbReference type="GO" id="GO:0003964">
    <property type="term" value="F:RNA-directed DNA polymerase activity"/>
    <property type="evidence" value="ECO:0007669"/>
    <property type="project" value="UniProtKB-KW"/>
</dbReference>
<dbReference type="EMBL" id="CACRSY010000004">
    <property type="protein sequence ID" value="VYS73980.1"/>
    <property type="molecule type" value="Genomic_DNA"/>
</dbReference>
<protein>
    <recommendedName>
        <fullName evidence="1">RNA-directed DNA polymerase</fullName>
        <ecNumber evidence="1">2.7.7.49</ecNumber>
    </recommendedName>
</protein>
<evidence type="ECO:0000256" key="9">
    <source>
        <dbReference type="ARBA" id="ARBA00048173"/>
    </source>
</evidence>
<accession>A0A6N2R1N1</accession>
<keyword evidence="4" id="KW-0479">Metal-binding</keyword>
<dbReference type="AlphaFoldDB" id="A0A6N2R1N1"/>
<dbReference type="InterPro" id="IPR000123">
    <property type="entry name" value="Reverse_transcriptase_msDNA"/>
</dbReference>
<dbReference type="PANTHER" id="PTHR34047">
    <property type="entry name" value="NUCLEAR INTRON MATURASE 1, MITOCHONDRIAL-RELATED"/>
    <property type="match status" value="1"/>
</dbReference>
<sequence length="322" mass="37442">MENSLWKYNTHNGSLDFLRSLHLTDGLNLASDNQLAFLYALSNHAQNHYSQVFIPKKNGKKRKLLIPDYLLKQVQTNILKHILVQFPVSPYATAYKSGCSTVFNAFPHLNQKLLLKLDIHDFFGSITYIDVYQKVFKSELFPPSVRTLLTHLCCYHDALPQGAPSSPYISNLILKPFDNYIGNWCKKQQITYTRYCDDMTFSGDFNPVLVKKKVQSFLMRLGFSLNPEKTHVCSQKNRQEVTGLVVNQKLQTSKEYRRRIRQECYYIKKFGLKDHLAHIGYKKGETHYLQSLNSKINYILYVNPSDSEFLLLKKELSSFFQV</sequence>
<dbReference type="InterPro" id="IPR000477">
    <property type="entry name" value="RT_dom"/>
</dbReference>
<keyword evidence="7" id="KW-0051">Antiviral defense</keyword>
<dbReference type="GO" id="GO:0003723">
    <property type="term" value="F:RNA binding"/>
    <property type="evidence" value="ECO:0007669"/>
    <property type="project" value="InterPro"/>
</dbReference>
<keyword evidence="5" id="KW-0460">Magnesium</keyword>
<evidence type="ECO:0000256" key="1">
    <source>
        <dbReference type="ARBA" id="ARBA00012493"/>
    </source>
</evidence>
<evidence type="ECO:0000256" key="2">
    <source>
        <dbReference type="ARBA" id="ARBA00022679"/>
    </source>
</evidence>
<dbReference type="SUPFAM" id="SSF56672">
    <property type="entry name" value="DNA/RNA polymerases"/>
    <property type="match status" value="1"/>
</dbReference>
<dbReference type="PANTHER" id="PTHR34047:SF7">
    <property type="entry name" value="RNA-DIRECTED DNA POLYMERASE"/>
    <property type="match status" value="1"/>
</dbReference>
<evidence type="ECO:0000259" key="10">
    <source>
        <dbReference type="PROSITE" id="PS50878"/>
    </source>
</evidence>
<dbReference type="RefSeq" id="WP_117468538.1">
    <property type="nucleotide sequence ID" value="NZ_CACRSY010000004.1"/>
</dbReference>
<evidence type="ECO:0000256" key="8">
    <source>
        <dbReference type="ARBA" id="ARBA00034120"/>
    </source>
</evidence>
<gene>
    <name evidence="11" type="ORF">BHLFYP23_01350</name>
</gene>
<reference evidence="11" key="1">
    <citation type="submission" date="2019-11" db="EMBL/GenBank/DDBJ databases">
        <authorList>
            <person name="Feng L."/>
        </authorList>
    </citation>
    <scope>NUCLEOTIDE SEQUENCE</scope>
    <source>
        <strain evidence="11">BhanseniiLFYP23</strain>
    </source>
</reference>
<dbReference type="CDD" id="cd03487">
    <property type="entry name" value="RT_Bac_retron_II"/>
    <property type="match status" value="1"/>
</dbReference>
<dbReference type="PROSITE" id="PS50878">
    <property type="entry name" value="RT_POL"/>
    <property type="match status" value="1"/>
</dbReference>
<evidence type="ECO:0000313" key="11">
    <source>
        <dbReference type="EMBL" id="VYS73980.1"/>
    </source>
</evidence>
<dbReference type="GO" id="GO:0051607">
    <property type="term" value="P:defense response to virus"/>
    <property type="evidence" value="ECO:0007669"/>
    <property type="project" value="UniProtKB-KW"/>
</dbReference>
<proteinExistence type="inferred from homology"/>